<keyword evidence="7" id="KW-0862">Zinc</keyword>
<comment type="cofactor">
    <cofactor evidence="1">
        <name>Zn(2+)</name>
        <dbReference type="ChEBI" id="CHEBI:29105"/>
    </cofactor>
</comment>
<evidence type="ECO:0000256" key="3">
    <source>
        <dbReference type="ARBA" id="ARBA00022670"/>
    </source>
</evidence>
<keyword evidence="8" id="KW-0482">Metalloprotease</keyword>
<dbReference type="InterPro" id="IPR010275">
    <property type="entry name" value="MepK"/>
</dbReference>
<dbReference type="AlphaFoldDB" id="A0A931I5K2"/>
<evidence type="ECO:0000256" key="8">
    <source>
        <dbReference type="ARBA" id="ARBA00023049"/>
    </source>
</evidence>
<evidence type="ECO:0000313" key="14">
    <source>
        <dbReference type="EMBL" id="MBH0239241.1"/>
    </source>
</evidence>
<dbReference type="PROSITE" id="PS51257">
    <property type="entry name" value="PROKAR_LIPOPROTEIN"/>
    <property type="match status" value="1"/>
</dbReference>
<evidence type="ECO:0000313" key="15">
    <source>
        <dbReference type="Proteomes" id="UP000631694"/>
    </source>
</evidence>
<comment type="similarity">
    <text evidence="10">Belongs to the peptidase M15 family.</text>
</comment>
<evidence type="ECO:0000256" key="1">
    <source>
        <dbReference type="ARBA" id="ARBA00001947"/>
    </source>
</evidence>
<evidence type="ECO:0000256" key="10">
    <source>
        <dbReference type="ARBA" id="ARBA00093448"/>
    </source>
</evidence>
<keyword evidence="3" id="KW-0645">Protease</keyword>
<dbReference type="GO" id="GO:0071555">
    <property type="term" value="P:cell wall organization"/>
    <property type="evidence" value="ECO:0007669"/>
    <property type="project" value="UniProtKB-KW"/>
</dbReference>
<keyword evidence="6" id="KW-0378">Hydrolase</keyword>
<keyword evidence="4" id="KW-0479">Metal-binding</keyword>
<keyword evidence="9" id="KW-0961">Cell wall biogenesis/degradation</keyword>
<dbReference type="EMBL" id="JADZLT010000053">
    <property type="protein sequence ID" value="MBH0239241.1"/>
    <property type="molecule type" value="Genomic_DNA"/>
</dbReference>
<evidence type="ECO:0000256" key="9">
    <source>
        <dbReference type="ARBA" id="ARBA00023316"/>
    </source>
</evidence>
<evidence type="ECO:0000256" key="12">
    <source>
        <dbReference type="SAM" id="MobiDB-lite"/>
    </source>
</evidence>
<comment type="caution">
    <text evidence="14">The sequence shown here is derived from an EMBL/GenBank/DDBJ whole genome shotgun (WGS) entry which is preliminary data.</text>
</comment>
<dbReference type="InterPro" id="IPR009045">
    <property type="entry name" value="Zn_M74/Hedgehog-like"/>
</dbReference>
<evidence type="ECO:0000256" key="7">
    <source>
        <dbReference type="ARBA" id="ARBA00022833"/>
    </source>
</evidence>
<organism evidence="14 15">
    <name type="scientific">Methylobrevis albus</name>
    <dbReference type="NCBI Taxonomy" id="2793297"/>
    <lineage>
        <taxon>Bacteria</taxon>
        <taxon>Pseudomonadati</taxon>
        <taxon>Pseudomonadota</taxon>
        <taxon>Alphaproteobacteria</taxon>
        <taxon>Hyphomicrobiales</taxon>
        <taxon>Pleomorphomonadaceae</taxon>
        <taxon>Methylobrevis</taxon>
    </lineage>
</organism>
<dbReference type="RefSeq" id="WP_197312323.1">
    <property type="nucleotide sequence ID" value="NZ_JADZLT010000053.1"/>
</dbReference>
<sequence length="355" mass="36584">MDFRVFAAFGIAAALVSCTSFYEASDFAAVTGPAKIEGVAEGAEKSVDDADTAEGTANAAADTPADVAAATAAVPATATETAAAAVPEVAPAAGETAAPQIPASAAATAAMAATTAAAEPQAPATAAVTPPAAAASETSPASMVTALAPTAARPAIPAVDDDVVVEAPPEDDEPEAAAFKAPRREKMESLPGVNWPEGIVLVSRTPNDDDPRGFFGGATHPFSRSVAGVPRSAVVAANGLLLAHSSISVSCLKPGLLSILRRAETRFGKRVVITSGYRSPPHNRRVRGARNSQHMYCNAVDLYMPGVARDELARYLFALPDRGGIGLYCHTQSIHVDIGSRRAWRWPCYQKRKKA</sequence>
<proteinExistence type="inferred from homology"/>
<dbReference type="GO" id="GO:0008237">
    <property type="term" value="F:metallopeptidase activity"/>
    <property type="evidence" value="ECO:0007669"/>
    <property type="project" value="UniProtKB-KW"/>
</dbReference>
<dbReference type="PANTHER" id="PTHR37425">
    <property type="match status" value="1"/>
</dbReference>
<dbReference type="InterPro" id="IPR013230">
    <property type="entry name" value="Peptidase_M15A_C"/>
</dbReference>
<reference evidence="14" key="1">
    <citation type="submission" date="2020-12" db="EMBL/GenBank/DDBJ databases">
        <title>Methylobrevis albus sp. nov., isolated from fresh water lack sediment.</title>
        <authorList>
            <person name="Zou Q."/>
        </authorList>
    </citation>
    <scope>NUCLEOTIDE SEQUENCE</scope>
    <source>
        <strain evidence="14">L22</strain>
    </source>
</reference>
<dbReference type="Gene3D" id="3.30.1380.10">
    <property type="match status" value="1"/>
</dbReference>
<dbReference type="GO" id="GO:0046872">
    <property type="term" value="F:metal ion binding"/>
    <property type="evidence" value="ECO:0007669"/>
    <property type="project" value="UniProtKB-KW"/>
</dbReference>
<feature type="region of interest" description="Disordered" evidence="12">
    <location>
        <begin position="42"/>
        <end position="61"/>
    </location>
</feature>
<name>A0A931I5K2_9HYPH</name>
<accession>A0A931I5K2</accession>
<dbReference type="SUPFAM" id="SSF55166">
    <property type="entry name" value="Hedgehog/DD-peptidase"/>
    <property type="match status" value="1"/>
</dbReference>
<evidence type="ECO:0000256" key="6">
    <source>
        <dbReference type="ARBA" id="ARBA00022801"/>
    </source>
</evidence>
<protein>
    <recommendedName>
        <fullName evidence="11">Murein endopeptidase K</fullName>
    </recommendedName>
</protein>
<evidence type="ECO:0000256" key="4">
    <source>
        <dbReference type="ARBA" id="ARBA00022723"/>
    </source>
</evidence>
<keyword evidence="5" id="KW-0732">Signal</keyword>
<dbReference type="Pfam" id="PF08291">
    <property type="entry name" value="Peptidase_M15_3"/>
    <property type="match status" value="1"/>
</dbReference>
<feature type="domain" description="Peptidase M15A C-terminal" evidence="13">
    <location>
        <begin position="238"/>
        <end position="337"/>
    </location>
</feature>
<evidence type="ECO:0000256" key="5">
    <source>
        <dbReference type="ARBA" id="ARBA00022729"/>
    </source>
</evidence>
<keyword evidence="15" id="KW-1185">Reference proteome</keyword>
<comment type="pathway">
    <text evidence="2">Cell wall biogenesis; cell wall polysaccharide biosynthesis.</text>
</comment>
<evidence type="ECO:0000256" key="2">
    <source>
        <dbReference type="ARBA" id="ARBA00004776"/>
    </source>
</evidence>
<dbReference type="GO" id="GO:0006508">
    <property type="term" value="P:proteolysis"/>
    <property type="evidence" value="ECO:0007669"/>
    <property type="project" value="UniProtKB-KW"/>
</dbReference>
<dbReference type="Proteomes" id="UP000631694">
    <property type="component" value="Unassembled WGS sequence"/>
</dbReference>
<evidence type="ECO:0000256" key="11">
    <source>
        <dbReference type="ARBA" id="ARBA00093666"/>
    </source>
</evidence>
<gene>
    <name evidence="14" type="ORF">I5731_15560</name>
</gene>
<dbReference type="PANTHER" id="PTHR37425:SF1">
    <property type="entry name" value="OUTER MEMBRANE PROTEIN"/>
    <property type="match status" value="1"/>
</dbReference>
<evidence type="ECO:0000259" key="13">
    <source>
        <dbReference type="Pfam" id="PF08291"/>
    </source>
</evidence>